<dbReference type="Pfam" id="PF01070">
    <property type="entry name" value="FMN_dh"/>
    <property type="match status" value="1"/>
</dbReference>
<evidence type="ECO:0000256" key="8">
    <source>
        <dbReference type="PIRSR" id="PIRSR000138-2"/>
    </source>
</evidence>
<evidence type="ECO:0000259" key="9">
    <source>
        <dbReference type="PROSITE" id="PS51349"/>
    </source>
</evidence>
<dbReference type="EMBL" id="GANO01001835">
    <property type="protein sequence ID" value="JAB58036.1"/>
    <property type="molecule type" value="mRNA"/>
</dbReference>
<dbReference type="PANTHER" id="PTHR10578">
    <property type="entry name" value="S -2-HYDROXY-ACID OXIDASE-RELATED"/>
    <property type="match status" value="1"/>
</dbReference>
<evidence type="ECO:0000256" key="7">
    <source>
        <dbReference type="PIRSR" id="PIRSR000138-1"/>
    </source>
</evidence>
<feature type="binding site" evidence="8">
    <location>
        <position position="253"/>
    </location>
    <ligand>
        <name>FMN</name>
        <dbReference type="ChEBI" id="CHEBI:58210"/>
    </ligand>
</feature>
<dbReference type="InterPro" id="IPR037396">
    <property type="entry name" value="FMN_HAD"/>
</dbReference>
<evidence type="ECO:0000256" key="3">
    <source>
        <dbReference type="ARBA" id="ARBA00023002"/>
    </source>
</evidence>
<dbReference type="PROSITE" id="PS51349">
    <property type="entry name" value="FMN_HYDROXY_ACID_DH_2"/>
    <property type="match status" value="1"/>
</dbReference>
<dbReference type="GO" id="GO:0005782">
    <property type="term" value="C:peroxisomal matrix"/>
    <property type="evidence" value="ECO:0007669"/>
    <property type="project" value="TreeGrafter"/>
</dbReference>
<name>U5ETN3_9DIPT</name>
<keyword evidence="3" id="KW-0560">Oxidoreductase</keyword>
<dbReference type="GO" id="GO:0001561">
    <property type="term" value="P:fatty acid alpha-oxidation"/>
    <property type="evidence" value="ECO:0007669"/>
    <property type="project" value="TreeGrafter"/>
</dbReference>
<organism evidence="10">
    <name type="scientific">Corethrella appendiculata</name>
    <dbReference type="NCBI Taxonomy" id="1370023"/>
    <lineage>
        <taxon>Eukaryota</taxon>
        <taxon>Metazoa</taxon>
        <taxon>Ecdysozoa</taxon>
        <taxon>Arthropoda</taxon>
        <taxon>Hexapoda</taxon>
        <taxon>Insecta</taxon>
        <taxon>Pterygota</taxon>
        <taxon>Neoptera</taxon>
        <taxon>Endopterygota</taxon>
        <taxon>Diptera</taxon>
        <taxon>Nematocera</taxon>
        <taxon>Culicoidea</taxon>
        <taxon>Chaoboridae</taxon>
        <taxon>Corethrella</taxon>
    </lineage>
</organism>
<evidence type="ECO:0000256" key="4">
    <source>
        <dbReference type="ARBA" id="ARBA00024042"/>
    </source>
</evidence>
<keyword evidence="8" id="KW-0288">FMN</keyword>
<evidence type="ECO:0000256" key="1">
    <source>
        <dbReference type="ARBA" id="ARBA00001917"/>
    </source>
</evidence>
<feature type="binding site" evidence="8">
    <location>
        <position position="255"/>
    </location>
    <ligand>
        <name>glyoxylate</name>
        <dbReference type="ChEBI" id="CHEBI:36655"/>
    </ligand>
</feature>
<dbReference type="InterPro" id="IPR012133">
    <property type="entry name" value="Alpha-hydoxy_acid_DH_FMN"/>
</dbReference>
<feature type="binding site" evidence="8">
    <location>
        <position position="24"/>
    </location>
    <ligand>
        <name>glyoxylate</name>
        <dbReference type="ChEBI" id="CHEBI:36655"/>
    </ligand>
</feature>
<dbReference type="Gene3D" id="3.20.20.70">
    <property type="entry name" value="Aldolase class I"/>
    <property type="match status" value="1"/>
</dbReference>
<reference evidence="10" key="1">
    <citation type="journal article" date="2014" name="Insect Biochem. Mol. Biol.">
        <title>An insight into the sialome of the frog biting fly, Corethrella appendiculata.</title>
        <authorList>
            <person name="Ribeiro J.M.C."/>
            <person name="Chagas A.C."/>
            <person name="Pham V.M."/>
            <person name="Lounibos L.P."/>
            <person name="Calvo E."/>
        </authorList>
    </citation>
    <scope>NUCLEOTIDE SEQUENCE</scope>
    <source>
        <tissue evidence="10">Salivary glands</tissue>
    </source>
</reference>
<comment type="catalytic activity">
    <reaction evidence="6">
        <text>2-hydroxyoctanoate + O2 = 2-oxooctanoate + H2O2</text>
        <dbReference type="Rhea" id="RHEA:67940"/>
        <dbReference type="ChEBI" id="CHEBI:15379"/>
        <dbReference type="ChEBI" id="CHEBI:16240"/>
        <dbReference type="ChEBI" id="CHEBI:133514"/>
        <dbReference type="ChEBI" id="CHEBI:176689"/>
    </reaction>
    <physiologicalReaction direction="left-to-right" evidence="6">
        <dbReference type="Rhea" id="RHEA:67941"/>
    </physiologicalReaction>
</comment>
<feature type="binding site" evidence="8">
    <location>
        <position position="258"/>
    </location>
    <ligand>
        <name>FMN</name>
        <dbReference type="ChEBI" id="CHEBI:58210"/>
    </ligand>
</feature>
<dbReference type="GO" id="GO:0010181">
    <property type="term" value="F:FMN binding"/>
    <property type="evidence" value="ECO:0007669"/>
    <property type="project" value="InterPro"/>
</dbReference>
<sequence length="364" mass="39904">MVLVSVDDYEQEAAKIIPKSAYDYYKSGAGNELSLNLNKKCYDKIRIRPKFLVDVSKRDMSCEIFGEHFSAPIGISPTAMQKMAHSEGECANARAAGQHKIPFILSTIATSSIEEVAQAAPNTVKWFQLYIYKDRSLTESLVHRAESANFKAIVLTVDAPVFGLRRADKRNAFTMPPHLKLANFVGEKSDFKSNEGVSGINTYVASQFDASLTWKDVKWLLSFTKLPVIVKGILTKEDAVIAVNLGVKGIIVSNHGARQIDSVPASIEALPEIVQAVGDRVTIMIDGGVTQGTDIFKAIALGAKMVFIGRNALWGLAVNGQKGVEHIIEILKNELDLAMTLAGTPTLKDINKEFVIHESYYSKL</sequence>
<dbReference type="FunFam" id="3.20.20.70:FF:000056">
    <property type="entry name" value="hydroxyacid oxidase 2"/>
    <property type="match status" value="1"/>
</dbReference>
<feature type="binding site" evidence="8">
    <location>
        <begin position="77"/>
        <end position="79"/>
    </location>
    <ligand>
        <name>FMN</name>
        <dbReference type="ChEBI" id="CHEBI:58210"/>
    </ligand>
</feature>
<dbReference type="PANTHER" id="PTHR10578:SF149">
    <property type="entry name" value="2-HYDROXYACID OXIDASE 2"/>
    <property type="match status" value="1"/>
</dbReference>
<feature type="binding site" evidence="8">
    <location>
        <position position="128"/>
    </location>
    <ligand>
        <name>FMN</name>
        <dbReference type="ChEBI" id="CHEBI:58210"/>
    </ligand>
</feature>
<evidence type="ECO:0000256" key="2">
    <source>
        <dbReference type="ARBA" id="ARBA00013087"/>
    </source>
</evidence>
<feature type="binding site" evidence="8">
    <location>
        <position position="106"/>
    </location>
    <ligand>
        <name>FMN</name>
        <dbReference type="ChEBI" id="CHEBI:58210"/>
    </ligand>
</feature>
<proteinExistence type="evidence at transcript level"/>
<dbReference type="GO" id="GO:0003973">
    <property type="term" value="F:(S)-2-hydroxy-acid oxidase activity"/>
    <property type="evidence" value="ECO:0007669"/>
    <property type="project" value="UniProtKB-EC"/>
</dbReference>
<feature type="domain" description="FMN hydroxy acid dehydrogenase" evidence="9">
    <location>
        <begin position="1"/>
        <end position="360"/>
    </location>
</feature>
<feature type="binding site" evidence="8">
    <location>
        <position position="231"/>
    </location>
    <ligand>
        <name>FMN</name>
        <dbReference type="ChEBI" id="CHEBI:58210"/>
    </ligand>
</feature>
<feature type="binding site" evidence="8">
    <location>
        <begin position="309"/>
        <end position="310"/>
    </location>
    <ligand>
        <name>FMN</name>
        <dbReference type="ChEBI" id="CHEBI:58210"/>
    </ligand>
</feature>
<dbReference type="InterPro" id="IPR013785">
    <property type="entry name" value="Aldolase_TIM"/>
</dbReference>
<comment type="catalytic activity">
    <reaction evidence="5">
        <text>a (2S)-2-hydroxycarboxylate + O2 = a 2-oxocarboxylate + H2O2</text>
        <dbReference type="Rhea" id="RHEA:16789"/>
        <dbReference type="ChEBI" id="CHEBI:15379"/>
        <dbReference type="ChEBI" id="CHEBI:16240"/>
        <dbReference type="ChEBI" id="CHEBI:35179"/>
        <dbReference type="ChEBI" id="CHEBI:58123"/>
        <dbReference type="EC" id="1.1.3.15"/>
    </reaction>
    <physiologicalReaction direction="left-to-right" evidence="5">
        <dbReference type="Rhea" id="RHEA:16790"/>
    </physiologicalReaction>
</comment>
<feature type="active site" description="Proton acceptor" evidence="7">
    <location>
        <position position="255"/>
    </location>
</feature>
<accession>U5ETN3</accession>
<dbReference type="PROSITE" id="PS00557">
    <property type="entry name" value="FMN_HYDROXY_ACID_DH_1"/>
    <property type="match status" value="1"/>
</dbReference>
<dbReference type="EC" id="1.1.3.15" evidence="2"/>
<feature type="binding site" evidence="8">
    <location>
        <position position="165"/>
    </location>
    <ligand>
        <name>glyoxylate</name>
        <dbReference type="ChEBI" id="CHEBI:36655"/>
    </ligand>
</feature>
<dbReference type="InterPro" id="IPR008259">
    <property type="entry name" value="FMN_hydac_DH_AS"/>
</dbReference>
<dbReference type="SUPFAM" id="SSF51395">
    <property type="entry name" value="FMN-linked oxidoreductases"/>
    <property type="match status" value="1"/>
</dbReference>
<dbReference type="InterPro" id="IPR000262">
    <property type="entry name" value="FMN-dep_DH"/>
</dbReference>
<comment type="similarity">
    <text evidence="4">Belongs to the FMN-dependent alpha-hydroxy acid dehydrogenase family.</text>
</comment>
<dbReference type="PIRSF" id="PIRSF000138">
    <property type="entry name" value="Al-hdrx_acd_dh"/>
    <property type="match status" value="1"/>
</dbReference>
<feature type="binding site" evidence="8">
    <location>
        <position position="130"/>
    </location>
    <ligand>
        <name>FMN</name>
        <dbReference type="ChEBI" id="CHEBI:58210"/>
    </ligand>
</feature>
<protein>
    <recommendedName>
        <fullName evidence="2">(S)-2-hydroxy-acid oxidase</fullName>
        <ecNumber evidence="2">1.1.3.15</ecNumber>
    </recommendedName>
</protein>
<evidence type="ECO:0000256" key="5">
    <source>
        <dbReference type="ARBA" id="ARBA00029325"/>
    </source>
</evidence>
<comment type="cofactor">
    <cofactor evidence="1">
        <name>FMN</name>
        <dbReference type="ChEBI" id="CHEBI:58210"/>
    </cofactor>
</comment>
<evidence type="ECO:0000313" key="10">
    <source>
        <dbReference type="EMBL" id="JAB58036.1"/>
    </source>
</evidence>
<dbReference type="CDD" id="cd02809">
    <property type="entry name" value="alpha_hydroxyacid_oxid_FMN"/>
    <property type="match status" value="1"/>
</dbReference>
<evidence type="ECO:0000256" key="6">
    <source>
        <dbReference type="ARBA" id="ARBA00029327"/>
    </source>
</evidence>
<dbReference type="AlphaFoldDB" id="U5ETN3"/>
<keyword evidence="8" id="KW-0285">Flavoprotein</keyword>
<feature type="binding site" evidence="8">
    <location>
        <position position="156"/>
    </location>
    <ligand>
        <name>FMN</name>
        <dbReference type="ChEBI" id="CHEBI:58210"/>
    </ligand>
</feature>